<dbReference type="OrthoDB" id="425681at2759"/>
<comment type="caution">
    <text evidence="1">The sequence shown here is derived from an EMBL/GenBank/DDBJ whole genome shotgun (WGS) entry which is preliminary data.</text>
</comment>
<sequence>MMIVDRINNNTPEVTQIANCDVVQSYIYLGAQISNNGGCIDEIKRRMAMSRSAMDKLQRIWRNRHITKATKIRLVKALIFPIFFYASETWTLRETEKKRIDALEMWCWRRMLGVTWNMFRTNESILDELRIKQRLSSAVQVRILSFFGHVSRRNDVSIERLVVQGGILYIISL</sequence>
<proteinExistence type="predicted"/>
<name>A0A8S4RDE3_9NEOP</name>
<dbReference type="PANTHER" id="PTHR47027:SF8">
    <property type="entry name" value="RIBONUCLEASE H"/>
    <property type="match status" value="1"/>
</dbReference>
<keyword evidence="2" id="KW-1185">Reference proteome</keyword>
<evidence type="ECO:0000313" key="1">
    <source>
        <dbReference type="EMBL" id="CAH2233771.1"/>
    </source>
</evidence>
<organism evidence="1 2">
    <name type="scientific">Pararge aegeria aegeria</name>
    <dbReference type="NCBI Taxonomy" id="348720"/>
    <lineage>
        <taxon>Eukaryota</taxon>
        <taxon>Metazoa</taxon>
        <taxon>Ecdysozoa</taxon>
        <taxon>Arthropoda</taxon>
        <taxon>Hexapoda</taxon>
        <taxon>Insecta</taxon>
        <taxon>Pterygota</taxon>
        <taxon>Neoptera</taxon>
        <taxon>Endopterygota</taxon>
        <taxon>Lepidoptera</taxon>
        <taxon>Glossata</taxon>
        <taxon>Ditrysia</taxon>
        <taxon>Papilionoidea</taxon>
        <taxon>Nymphalidae</taxon>
        <taxon>Satyrinae</taxon>
        <taxon>Satyrini</taxon>
        <taxon>Parargina</taxon>
        <taxon>Pararge</taxon>
    </lineage>
</organism>
<evidence type="ECO:0000313" key="2">
    <source>
        <dbReference type="Proteomes" id="UP000838756"/>
    </source>
</evidence>
<dbReference type="EMBL" id="CAKXAJ010025000">
    <property type="protein sequence ID" value="CAH2233771.1"/>
    <property type="molecule type" value="Genomic_DNA"/>
</dbReference>
<reference evidence="1" key="1">
    <citation type="submission" date="2022-03" db="EMBL/GenBank/DDBJ databases">
        <authorList>
            <person name="Lindestad O."/>
        </authorList>
    </citation>
    <scope>NUCLEOTIDE SEQUENCE</scope>
</reference>
<dbReference type="PANTHER" id="PTHR47027">
    <property type="entry name" value="REVERSE TRANSCRIPTASE DOMAIN-CONTAINING PROTEIN"/>
    <property type="match status" value="1"/>
</dbReference>
<protein>
    <submittedName>
        <fullName evidence="1">Jg11776 protein</fullName>
    </submittedName>
</protein>
<dbReference type="AlphaFoldDB" id="A0A8S4RDE3"/>
<accession>A0A8S4RDE3</accession>
<dbReference type="Proteomes" id="UP000838756">
    <property type="component" value="Unassembled WGS sequence"/>
</dbReference>
<gene>
    <name evidence="1" type="primary">jg11776</name>
    <name evidence="1" type="ORF">PAEG_LOCUS11703</name>
</gene>